<evidence type="ECO:0000256" key="1">
    <source>
        <dbReference type="ARBA" id="ARBA00004141"/>
    </source>
</evidence>
<evidence type="ECO:0000259" key="10">
    <source>
        <dbReference type="Pfam" id="PF00909"/>
    </source>
</evidence>
<feature type="domain" description="Ammonium transporter AmtB-like" evidence="10">
    <location>
        <begin position="42"/>
        <end position="420"/>
    </location>
</feature>
<evidence type="ECO:0000313" key="11">
    <source>
        <dbReference type="EMBL" id="KAL1527742.1"/>
    </source>
</evidence>
<dbReference type="GO" id="GO:0005886">
    <property type="term" value="C:plasma membrane"/>
    <property type="evidence" value="ECO:0007669"/>
    <property type="project" value="TreeGrafter"/>
</dbReference>
<dbReference type="InterPro" id="IPR024041">
    <property type="entry name" value="NH4_transpt_AmtB-like_dom"/>
</dbReference>
<evidence type="ECO:0000256" key="2">
    <source>
        <dbReference type="ARBA" id="ARBA00005887"/>
    </source>
</evidence>
<sequence length="503" mass="53676">MACGSNITCFAERLALLESRMAGNLTEELLDVAAQNHPLDTAWVLTCGALVFLMQLGFAMLESGSVREQNVIATYMKNLLDLVLGTLAGALFGYYIAYGVHPMLIDTDDGEFQHRSFFFYVAFQSTAATIVSGAMAERTSITAYALLSILMSGVVYGLAVRFTWAGGWLLQNGYHDFAGSGVVHTLGGAAALVGSYLVGPRRDRWDPASFHLFAPSSVPSVLSGTLILWVGWYGFNSGSTNAMSTSADAQLASNAALTTTLAACTGGFTCAIISVTKSLRGSGITHDILALSNGILAGLVSITAGCDAIEAKWAMLIGAIGAVFYELGVRLRTWCEIDDIVEAFPVHCCCGVWGLAAVGLFHHEKGLFISGDAELLGWQIVGAAVMFVLGSVPVGLFSLLLKHVGYLRVSEEEEKQGIDHLFGMKAHAQTDMVLEHLTAIDGILKRYGYKGTLIEALEGVESHVNMMQERNKRGPSGATSLRPTRFRTSSVASNRGNSNTNLA</sequence>
<dbReference type="GO" id="GO:0008519">
    <property type="term" value="F:ammonium channel activity"/>
    <property type="evidence" value="ECO:0007669"/>
    <property type="project" value="InterPro"/>
</dbReference>
<feature type="region of interest" description="Disordered" evidence="8">
    <location>
        <begin position="469"/>
        <end position="503"/>
    </location>
</feature>
<feature type="transmembrane region" description="Helical" evidence="9">
    <location>
        <begin position="177"/>
        <end position="198"/>
    </location>
</feature>
<reference evidence="11 12" key="1">
    <citation type="journal article" date="2024" name="Science">
        <title>Giant polyketide synthase enzymes in the biosynthesis of giant marine polyether toxins.</title>
        <authorList>
            <person name="Fallon T.R."/>
            <person name="Shende V.V."/>
            <person name="Wierzbicki I.H."/>
            <person name="Pendleton A.L."/>
            <person name="Watervoot N.F."/>
            <person name="Auber R.P."/>
            <person name="Gonzalez D.J."/>
            <person name="Wisecaver J.H."/>
            <person name="Moore B.S."/>
        </authorList>
    </citation>
    <scope>NUCLEOTIDE SEQUENCE [LARGE SCALE GENOMIC DNA]</scope>
    <source>
        <strain evidence="11 12">12B1</strain>
    </source>
</reference>
<feature type="transmembrane region" description="Helical" evidence="9">
    <location>
        <begin position="288"/>
        <end position="305"/>
    </location>
</feature>
<evidence type="ECO:0000256" key="9">
    <source>
        <dbReference type="SAM" id="Phobius"/>
    </source>
</evidence>
<dbReference type="SUPFAM" id="SSF111352">
    <property type="entry name" value="Ammonium transporter"/>
    <property type="match status" value="1"/>
</dbReference>
<dbReference type="Pfam" id="PF00909">
    <property type="entry name" value="Ammonium_transp"/>
    <property type="match status" value="1"/>
</dbReference>
<feature type="transmembrane region" description="Helical" evidence="9">
    <location>
        <begin position="79"/>
        <end position="97"/>
    </location>
</feature>
<feature type="compositionally biased region" description="Polar residues" evidence="8">
    <location>
        <begin position="477"/>
        <end position="503"/>
    </location>
</feature>
<feature type="transmembrane region" description="Helical" evidence="9">
    <location>
        <begin position="340"/>
        <end position="363"/>
    </location>
</feature>
<feature type="transmembrane region" description="Helical" evidence="9">
    <location>
        <begin position="311"/>
        <end position="328"/>
    </location>
</feature>
<dbReference type="AlphaFoldDB" id="A0AB34K3G6"/>
<keyword evidence="12" id="KW-1185">Reference proteome</keyword>
<dbReference type="EMBL" id="JBGBPQ010000002">
    <property type="protein sequence ID" value="KAL1527742.1"/>
    <property type="molecule type" value="Genomic_DNA"/>
</dbReference>
<feature type="transmembrane region" description="Helical" evidence="9">
    <location>
        <begin position="143"/>
        <end position="165"/>
    </location>
</feature>
<evidence type="ECO:0000313" key="12">
    <source>
        <dbReference type="Proteomes" id="UP001515480"/>
    </source>
</evidence>
<feature type="transmembrane region" description="Helical" evidence="9">
    <location>
        <begin position="117"/>
        <end position="136"/>
    </location>
</feature>
<dbReference type="Gene3D" id="1.10.3430.10">
    <property type="entry name" value="Ammonium transporter AmtB like domains"/>
    <property type="match status" value="1"/>
</dbReference>
<evidence type="ECO:0000256" key="7">
    <source>
        <dbReference type="ARBA" id="ARBA00023177"/>
    </source>
</evidence>
<comment type="subcellular location">
    <subcellularLocation>
        <location evidence="1">Membrane</location>
        <topology evidence="1">Multi-pass membrane protein</topology>
    </subcellularLocation>
</comment>
<gene>
    <name evidence="11" type="ORF">AB1Y20_009127</name>
</gene>
<dbReference type="PANTHER" id="PTHR11730">
    <property type="entry name" value="AMMONIUM TRANSPORTER"/>
    <property type="match status" value="1"/>
</dbReference>
<evidence type="ECO:0000256" key="6">
    <source>
        <dbReference type="ARBA" id="ARBA00023136"/>
    </source>
</evidence>
<keyword evidence="4 9" id="KW-0812">Transmembrane</keyword>
<evidence type="ECO:0000256" key="4">
    <source>
        <dbReference type="ARBA" id="ARBA00022692"/>
    </source>
</evidence>
<feature type="transmembrane region" description="Helical" evidence="9">
    <location>
        <begin position="41"/>
        <end position="59"/>
    </location>
</feature>
<keyword evidence="7" id="KW-0924">Ammonia transport</keyword>
<evidence type="ECO:0000256" key="8">
    <source>
        <dbReference type="SAM" id="MobiDB-lite"/>
    </source>
</evidence>
<name>A0AB34K3G6_PRYPA</name>
<accession>A0AB34K3G6</accession>
<evidence type="ECO:0000256" key="3">
    <source>
        <dbReference type="ARBA" id="ARBA00022448"/>
    </source>
</evidence>
<dbReference type="Proteomes" id="UP001515480">
    <property type="component" value="Unassembled WGS sequence"/>
</dbReference>
<organism evidence="11 12">
    <name type="scientific">Prymnesium parvum</name>
    <name type="common">Toxic golden alga</name>
    <dbReference type="NCBI Taxonomy" id="97485"/>
    <lineage>
        <taxon>Eukaryota</taxon>
        <taxon>Haptista</taxon>
        <taxon>Haptophyta</taxon>
        <taxon>Prymnesiophyceae</taxon>
        <taxon>Prymnesiales</taxon>
        <taxon>Prymnesiaceae</taxon>
        <taxon>Prymnesium</taxon>
    </lineage>
</organism>
<keyword evidence="3" id="KW-0813">Transport</keyword>
<keyword evidence="6 9" id="KW-0472">Membrane</keyword>
<dbReference type="PROSITE" id="PS01219">
    <property type="entry name" value="AMMONIUM_TRANSP"/>
    <property type="match status" value="1"/>
</dbReference>
<evidence type="ECO:0000256" key="5">
    <source>
        <dbReference type="ARBA" id="ARBA00022989"/>
    </source>
</evidence>
<dbReference type="InterPro" id="IPR018047">
    <property type="entry name" value="Ammonium_transpt_CS"/>
</dbReference>
<dbReference type="PANTHER" id="PTHR11730:SF6">
    <property type="entry name" value="AMMONIUM TRANSPORTER"/>
    <property type="match status" value="1"/>
</dbReference>
<comment type="caution">
    <text evidence="11">The sequence shown here is derived from an EMBL/GenBank/DDBJ whole genome shotgun (WGS) entry which is preliminary data.</text>
</comment>
<feature type="transmembrane region" description="Helical" evidence="9">
    <location>
        <begin position="210"/>
        <end position="235"/>
    </location>
</feature>
<feature type="transmembrane region" description="Helical" evidence="9">
    <location>
        <begin position="255"/>
        <end position="276"/>
    </location>
</feature>
<proteinExistence type="inferred from homology"/>
<feature type="transmembrane region" description="Helical" evidence="9">
    <location>
        <begin position="375"/>
        <end position="401"/>
    </location>
</feature>
<protein>
    <recommendedName>
        <fullName evidence="10">Ammonium transporter AmtB-like domain-containing protein</fullName>
    </recommendedName>
</protein>
<keyword evidence="5 9" id="KW-1133">Transmembrane helix</keyword>
<dbReference type="InterPro" id="IPR029020">
    <property type="entry name" value="Ammonium/urea_transptr"/>
</dbReference>
<dbReference type="GO" id="GO:0097272">
    <property type="term" value="P:ammonium homeostasis"/>
    <property type="evidence" value="ECO:0007669"/>
    <property type="project" value="TreeGrafter"/>
</dbReference>
<comment type="similarity">
    <text evidence="2">Belongs to the ammonia transporter channel (TC 1.A.11.2) family.</text>
</comment>